<gene>
    <name evidence="3" type="ORF">BV61_06870</name>
</gene>
<dbReference type="AlphaFoldDB" id="A0A1T1CA14"/>
<feature type="region of interest" description="Disordered" evidence="1">
    <location>
        <begin position="224"/>
        <end position="256"/>
    </location>
</feature>
<evidence type="ECO:0000256" key="1">
    <source>
        <dbReference type="SAM" id="MobiDB-lite"/>
    </source>
</evidence>
<reference evidence="3 4" key="1">
    <citation type="submission" date="2017-02" db="EMBL/GenBank/DDBJ databases">
        <title>Draft Genome Sequences of 'Candidatus Synechococcus spongiarum', Cyanobacterial Symbionts of the Mediterranean Sponge Aplysina aerophoba from two locations.</title>
        <authorList>
            <person name="Slaby B.M."/>
            <person name="Hentschel U."/>
        </authorList>
    </citation>
    <scope>NUCLEOTIDE SEQUENCE [LARGE SCALE GENOMIC DNA]</scope>
    <source>
        <strain evidence="3">LMB bulk15M</strain>
    </source>
</reference>
<keyword evidence="4" id="KW-1185">Reference proteome</keyword>
<accession>A0A1T1CA14</accession>
<name>A0A1T1CA14_9SYNE</name>
<dbReference type="EMBL" id="MWLD01000077">
    <property type="protein sequence ID" value="OOV25383.1"/>
    <property type="molecule type" value="Genomic_DNA"/>
</dbReference>
<sequence>MVCPLAASASFMEQGQSVATETSPSFNYRNVRYRLLPGFARKARQLFSLAGTCRLVWNCFLARNQEAYQLHQENPEHQAKPSVRFFSLCKGFTELHNSGEFPLAEGVFLCCCQSPALRPEAGTTLGSPSLTGGVDQGRPPQVIWPGIGLVGLRRHGGNPYPEGQPVKVDVVFEAGKWYAIVCYRVDRPPGPEPDMVAAMNRNCGQVGGLQRWQSEIHRHLSPRCPTAATGPGCESGSCTAESETSATPGGTGLPEPSPAQLVSWCWRNSILRE</sequence>
<proteinExistence type="predicted"/>
<evidence type="ECO:0000313" key="4">
    <source>
        <dbReference type="Proteomes" id="UP000242636"/>
    </source>
</evidence>
<feature type="compositionally biased region" description="Polar residues" evidence="1">
    <location>
        <begin position="236"/>
        <end position="248"/>
    </location>
</feature>
<dbReference type="Proteomes" id="UP000242636">
    <property type="component" value="Unassembled WGS sequence"/>
</dbReference>
<feature type="domain" description="Transposase putative helix-turn-helix" evidence="2">
    <location>
        <begin position="29"/>
        <end position="71"/>
    </location>
</feature>
<protein>
    <recommendedName>
        <fullName evidence="2">Transposase putative helix-turn-helix domain-containing protein</fullName>
    </recommendedName>
</protein>
<evidence type="ECO:0000313" key="3">
    <source>
        <dbReference type="EMBL" id="OOV25383.1"/>
    </source>
</evidence>
<dbReference type="Pfam" id="PF12323">
    <property type="entry name" value="HTH_OrfB_IS605"/>
    <property type="match status" value="1"/>
</dbReference>
<organism evidence="3 4">
    <name type="scientific">Candidatus Synechococcus spongiarum LMB bulk15M</name>
    <dbReference type="NCBI Taxonomy" id="1943582"/>
    <lineage>
        <taxon>Bacteria</taxon>
        <taxon>Bacillati</taxon>
        <taxon>Cyanobacteriota</taxon>
        <taxon>Cyanophyceae</taxon>
        <taxon>Synechococcales</taxon>
        <taxon>Synechococcaceae</taxon>
        <taxon>Synechococcus</taxon>
    </lineage>
</organism>
<dbReference type="InterPro" id="IPR021027">
    <property type="entry name" value="Transposase_put_HTH"/>
</dbReference>
<evidence type="ECO:0000259" key="2">
    <source>
        <dbReference type="Pfam" id="PF12323"/>
    </source>
</evidence>
<comment type="caution">
    <text evidence="3">The sequence shown here is derived from an EMBL/GenBank/DDBJ whole genome shotgun (WGS) entry which is preliminary data.</text>
</comment>